<feature type="domain" description="HNH nuclease" evidence="1">
    <location>
        <begin position="124"/>
        <end position="176"/>
    </location>
</feature>
<dbReference type="SMART" id="SM00507">
    <property type="entry name" value="HNHc"/>
    <property type="match status" value="2"/>
</dbReference>
<feature type="domain" description="HNH nuclease" evidence="1">
    <location>
        <begin position="320"/>
        <end position="377"/>
    </location>
</feature>
<dbReference type="RefSeq" id="YP_009665326.1">
    <property type="nucleotide sequence ID" value="NC_043235.1"/>
</dbReference>
<gene>
    <name evidence="2" type="primary">NYs-1_312R</name>
    <name evidence="2" type="ORF">PBCVNYs1_312R</name>
</gene>
<evidence type="ECO:0000259" key="1">
    <source>
        <dbReference type="SMART" id="SM00507"/>
    </source>
</evidence>
<dbReference type="SUPFAM" id="SSF54060">
    <property type="entry name" value="His-Me finger endonucleases"/>
    <property type="match status" value="2"/>
</dbReference>
<dbReference type="EMBL" id="JX997183">
    <property type="protein sequence ID" value="AGE58681.1"/>
    <property type="molecule type" value="Genomic_DNA"/>
</dbReference>
<dbReference type="GeneID" id="40525545"/>
<evidence type="ECO:0000313" key="2">
    <source>
        <dbReference type="EMBL" id="AGE58681.1"/>
    </source>
</evidence>
<name>M1I8T4_9PHYC</name>
<organism evidence="2">
    <name type="scientific">Paramecium bursaria Chlorella virus NYs1</name>
    <dbReference type="NCBI Taxonomy" id="83442"/>
    <lineage>
        <taxon>Viruses</taxon>
        <taxon>Varidnaviria</taxon>
        <taxon>Bamfordvirae</taxon>
        <taxon>Nucleocytoviricota</taxon>
        <taxon>Megaviricetes</taxon>
        <taxon>Algavirales</taxon>
        <taxon>Phycodnaviridae</taxon>
        <taxon>Chlorovirus</taxon>
        <taxon>Chlorovirus newyorkense</taxon>
    </lineage>
</organism>
<protein>
    <recommendedName>
        <fullName evidence="1">HNH nuclease domain-containing protein</fullName>
    </recommendedName>
</protein>
<proteinExistence type="predicted"/>
<dbReference type="InterPro" id="IPR044925">
    <property type="entry name" value="His-Me_finger_sf"/>
</dbReference>
<dbReference type="InterPro" id="IPR003615">
    <property type="entry name" value="HNH_nuc"/>
</dbReference>
<dbReference type="Pfam" id="PF13392">
    <property type="entry name" value="HNH_3"/>
    <property type="match status" value="1"/>
</dbReference>
<reference evidence="2" key="1">
    <citation type="submission" date="2012-10" db="EMBL/GenBank/DDBJ databases">
        <title>Towards defining the chloroviruses: a genomic journey through a genus of large DNA viruses.</title>
        <authorList>
            <person name="Jeanniard A."/>
            <person name="Dunigan D.D."/>
            <person name="Gurnon J.R."/>
            <person name="Agarkova I."/>
            <person name="Kang M."/>
            <person name="Vitek J."/>
            <person name="Duncan G."/>
            <person name="McClung O.W."/>
            <person name="Larsen M."/>
            <person name="Claverie J.-M."/>
            <person name="Van Etten J.L."/>
            <person name="Blanc G."/>
        </authorList>
    </citation>
    <scope>NUCLEOTIDE SEQUENCE</scope>
</reference>
<dbReference type="Gene3D" id="3.90.75.20">
    <property type="match status" value="2"/>
</dbReference>
<sequence>MFHKVPNTESVRGLTYEIFDPDWIIVSISKKGKRQILKPDKDKRVKLDGKLYTIYNIAKFTGLAPKSWPSDEREWEELEVTSDIFEYRYRTFLDSQVQKMDQYGILSYQEHTKKPNGYYYVSIAGESVKVHQMMGETRFVPKPDNMPSDWTVHHIDNDPSNNHCDNLVWASPGTQAKEQRSREQSSIRSCPVIGTALLDIALKDGTMIRKGEDTRRFESALEAADAIVGGDNSCISECINVKYKRKSHANFTWRTPSNDLDIDGEVFKIIDSGIHSNRFVSTFGRLKQAFHNGYTKITYAKDTLTDRERREKDSYPKLTIEGNKKFHRVVVELFFGKIPNTIKIDGRTHDLIVDHIDNDKTNARLDNLQLLTQQENMKKRHLKMYTTSVASSYNGEYEYHKTRIDAIEYVKSRGYPNATLEELNMYVNTPNKVYDRTWIRAHFEQ</sequence>
<dbReference type="KEGG" id="vg:40525545"/>
<accession>M1I8T4</accession>